<dbReference type="InterPro" id="IPR050275">
    <property type="entry name" value="PGM_Phosphatase"/>
</dbReference>
<feature type="binding site" evidence="1">
    <location>
        <position position="58"/>
    </location>
    <ligand>
        <name>substrate</name>
    </ligand>
</feature>
<sequence length="205" mass="22995">MRIVLTRHGQVEGIDPPRFRGRAELELTPLGRRQAKMVADTIAMRFKPVAVYTSPMKRCQDTGHAIATACAIPQHVQAGIDDFDYGEWQWMSHADARVQFPDQYTLWKTAPQWMQFPGGESLQAVALRTADALRELLAIHGDDTIVLVAHDSINRVLLLHALDMPLSAYWRMAQDPCCLNIIDLDRAGKANILQINETAHLASED</sequence>
<dbReference type="GO" id="GO:0016791">
    <property type="term" value="F:phosphatase activity"/>
    <property type="evidence" value="ECO:0007669"/>
    <property type="project" value="TreeGrafter"/>
</dbReference>
<evidence type="ECO:0000313" key="2">
    <source>
        <dbReference type="EMBL" id="VWC31674.1"/>
    </source>
</evidence>
<dbReference type="SUPFAM" id="SSF53254">
    <property type="entry name" value="Phosphoglycerate mutase-like"/>
    <property type="match status" value="1"/>
</dbReference>
<dbReference type="GeneID" id="93173515"/>
<evidence type="ECO:0000256" key="1">
    <source>
        <dbReference type="PIRSR" id="PIRSR613078-2"/>
    </source>
</evidence>
<dbReference type="Pfam" id="PF00300">
    <property type="entry name" value="His_Phos_1"/>
    <property type="match status" value="1"/>
</dbReference>
<dbReference type="Proteomes" id="UP000494162">
    <property type="component" value="Unassembled WGS sequence"/>
</dbReference>
<dbReference type="CDD" id="cd07067">
    <property type="entry name" value="HP_PGM_like"/>
    <property type="match status" value="1"/>
</dbReference>
<name>A0A6P2RNG4_9BURK</name>
<dbReference type="Gene3D" id="3.40.50.1240">
    <property type="entry name" value="Phosphoglycerate mutase-like"/>
    <property type="match status" value="1"/>
</dbReference>
<accession>A0A6P2RNG4</accession>
<organism evidence="2 3">
    <name type="scientific">Burkholderia pseudomultivorans</name>
    <dbReference type="NCBI Taxonomy" id="1207504"/>
    <lineage>
        <taxon>Bacteria</taxon>
        <taxon>Pseudomonadati</taxon>
        <taxon>Pseudomonadota</taxon>
        <taxon>Betaproteobacteria</taxon>
        <taxon>Burkholderiales</taxon>
        <taxon>Burkholderiaceae</taxon>
        <taxon>Burkholderia</taxon>
        <taxon>Burkholderia cepacia complex</taxon>
    </lineage>
</organism>
<dbReference type="InterPro" id="IPR029033">
    <property type="entry name" value="His_PPase_superfam"/>
</dbReference>
<dbReference type="AlphaFoldDB" id="A0A6P2RNG4"/>
<gene>
    <name evidence="2" type="ORF">BPS26883_06447</name>
</gene>
<dbReference type="SMART" id="SM00855">
    <property type="entry name" value="PGAM"/>
    <property type="match status" value="1"/>
</dbReference>
<dbReference type="EMBL" id="CABVPP010000090">
    <property type="protein sequence ID" value="VWC31674.1"/>
    <property type="molecule type" value="Genomic_DNA"/>
</dbReference>
<dbReference type="RefSeq" id="WP_060175094.1">
    <property type="nucleotide sequence ID" value="NZ_CABVPP010000090.1"/>
</dbReference>
<dbReference type="InterPro" id="IPR013078">
    <property type="entry name" value="His_Pase_superF_clade-1"/>
</dbReference>
<evidence type="ECO:0000313" key="3">
    <source>
        <dbReference type="Proteomes" id="UP000494162"/>
    </source>
</evidence>
<protein>
    <submittedName>
        <fullName evidence="2">Phosphoglycerate mutase</fullName>
    </submittedName>
</protein>
<proteinExistence type="predicted"/>
<dbReference type="PANTHER" id="PTHR48100">
    <property type="entry name" value="BROAD-SPECIFICITY PHOSPHATASE YOR283W-RELATED"/>
    <property type="match status" value="1"/>
</dbReference>
<dbReference type="PIRSF" id="PIRSF000709">
    <property type="entry name" value="6PFK_2-Ptase"/>
    <property type="match status" value="1"/>
</dbReference>
<reference evidence="2 3" key="1">
    <citation type="submission" date="2019-09" db="EMBL/GenBank/DDBJ databases">
        <authorList>
            <person name="Depoorter E."/>
        </authorList>
    </citation>
    <scope>NUCLEOTIDE SEQUENCE [LARGE SCALE GENOMIC DNA]</scope>
    <source>
        <strain evidence="2">LMG 26883</strain>
    </source>
</reference>